<feature type="transmembrane region" description="Helical" evidence="7">
    <location>
        <begin position="81"/>
        <end position="103"/>
    </location>
</feature>
<dbReference type="EMBL" id="SGPL01000241">
    <property type="protein sequence ID" value="THH14919.1"/>
    <property type="molecule type" value="Genomic_DNA"/>
</dbReference>
<reference evidence="9 10" key="1">
    <citation type="submission" date="2019-02" db="EMBL/GenBank/DDBJ databases">
        <title>Genome sequencing of the rare red list fungi Bondarzewia mesenterica.</title>
        <authorList>
            <person name="Buettner E."/>
            <person name="Kellner H."/>
        </authorList>
    </citation>
    <scope>NUCLEOTIDE SEQUENCE [LARGE SCALE GENOMIC DNA]</scope>
    <source>
        <strain evidence="9 10">DSM 108281</strain>
    </source>
</reference>
<evidence type="ECO:0000256" key="3">
    <source>
        <dbReference type="ARBA" id="ARBA00022989"/>
    </source>
</evidence>
<evidence type="ECO:0000256" key="7">
    <source>
        <dbReference type="SAM" id="Phobius"/>
    </source>
</evidence>
<evidence type="ECO:0000256" key="2">
    <source>
        <dbReference type="ARBA" id="ARBA00022692"/>
    </source>
</evidence>
<dbReference type="OrthoDB" id="444631at2759"/>
<dbReference type="AlphaFoldDB" id="A0A4S4LRE7"/>
<feature type="transmembrane region" description="Helical" evidence="7">
    <location>
        <begin position="219"/>
        <end position="242"/>
    </location>
</feature>
<comment type="similarity">
    <text evidence="5">Belongs to the SAT4 family.</text>
</comment>
<feature type="transmembrane region" description="Helical" evidence="7">
    <location>
        <begin position="188"/>
        <end position="207"/>
    </location>
</feature>
<dbReference type="InterPro" id="IPR049326">
    <property type="entry name" value="Rhodopsin_dom_fungi"/>
</dbReference>
<dbReference type="GO" id="GO:0016020">
    <property type="term" value="C:membrane"/>
    <property type="evidence" value="ECO:0007669"/>
    <property type="project" value="UniProtKB-SubCell"/>
</dbReference>
<keyword evidence="4 7" id="KW-0472">Membrane</keyword>
<feature type="domain" description="Rhodopsin" evidence="8">
    <location>
        <begin position="25"/>
        <end position="213"/>
    </location>
</feature>
<dbReference type="Pfam" id="PF20684">
    <property type="entry name" value="Fung_rhodopsin"/>
    <property type="match status" value="1"/>
</dbReference>
<feature type="transmembrane region" description="Helical" evidence="7">
    <location>
        <begin position="110"/>
        <end position="131"/>
    </location>
</feature>
<organism evidence="9 10">
    <name type="scientific">Bondarzewia mesenterica</name>
    <dbReference type="NCBI Taxonomy" id="1095465"/>
    <lineage>
        <taxon>Eukaryota</taxon>
        <taxon>Fungi</taxon>
        <taxon>Dikarya</taxon>
        <taxon>Basidiomycota</taxon>
        <taxon>Agaricomycotina</taxon>
        <taxon>Agaricomycetes</taxon>
        <taxon>Russulales</taxon>
        <taxon>Bondarzewiaceae</taxon>
        <taxon>Bondarzewia</taxon>
    </lineage>
</organism>
<evidence type="ECO:0000259" key="8">
    <source>
        <dbReference type="Pfam" id="PF20684"/>
    </source>
</evidence>
<evidence type="ECO:0000256" key="5">
    <source>
        <dbReference type="ARBA" id="ARBA00038359"/>
    </source>
</evidence>
<evidence type="ECO:0000256" key="1">
    <source>
        <dbReference type="ARBA" id="ARBA00004141"/>
    </source>
</evidence>
<dbReference type="PANTHER" id="PTHR33048">
    <property type="entry name" value="PTH11-LIKE INTEGRAL MEMBRANE PROTEIN (AFU_ORTHOLOGUE AFUA_5G11245)"/>
    <property type="match status" value="1"/>
</dbReference>
<dbReference type="PANTHER" id="PTHR33048:SF47">
    <property type="entry name" value="INTEGRAL MEMBRANE PROTEIN-RELATED"/>
    <property type="match status" value="1"/>
</dbReference>
<dbReference type="InterPro" id="IPR052337">
    <property type="entry name" value="SAT4-like"/>
</dbReference>
<keyword evidence="3 7" id="KW-1133">Transmembrane helix</keyword>
<feature type="transmembrane region" description="Helical" evidence="7">
    <location>
        <begin position="151"/>
        <end position="176"/>
    </location>
</feature>
<comment type="subcellular location">
    <subcellularLocation>
        <location evidence="1">Membrane</location>
        <topology evidence="1">Multi-pass membrane protein</topology>
    </subcellularLocation>
</comment>
<feature type="transmembrane region" description="Helical" evidence="7">
    <location>
        <begin position="6"/>
        <end position="29"/>
    </location>
</feature>
<gene>
    <name evidence="9" type="ORF">EW146_g5485</name>
</gene>
<protein>
    <recommendedName>
        <fullName evidence="8">Rhodopsin domain-containing protein</fullName>
    </recommendedName>
</protein>
<feature type="region of interest" description="Disordered" evidence="6">
    <location>
        <begin position="303"/>
        <end position="322"/>
    </location>
</feature>
<name>A0A4S4LRE7_9AGAM</name>
<evidence type="ECO:0000313" key="9">
    <source>
        <dbReference type="EMBL" id="THH14919.1"/>
    </source>
</evidence>
<evidence type="ECO:0000313" key="10">
    <source>
        <dbReference type="Proteomes" id="UP000310158"/>
    </source>
</evidence>
<evidence type="ECO:0000256" key="4">
    <source>
        <dbReference type="ARBA" id="ARBA00023136"/>
    </source>
</evidence>
<dbReference type="Proteomes" id="UP000310158">
    <property type="component" value="Unassembled WGS sequence"/>
</dbReference>
<comment type="caution">
    <text evidence="9">The sequence shown here is derived from an EMBL/GenBank/DDBJ whole genome shotgun (WGS) entry which is preliminary data.</text>
</comment>
<evidence type="ECO:0000256" key="6">
    <source>
        <dbReference type="SAM" id="MobiDB-lite"/>
    </source>
</evidence>
<sequence>MVPSIPQFRVVTTVLPCLAIVTTLFRFYIRHTRGKLWWDDAWAFLSLLCIIVLMVANLVHLKDPTTVPHDSKIAVYYMVAQFYYAVAWSARLSILFTVIRLSFERMRRVLAYMSVVFFIIWAILFAQVWWVCEAEPSWKGQPIPQCALGRNVAIAQVITDVTTDAILIFAPINLIWSVRLNKVLKIRLVAVFATTSITTAVSLYHAYAVFRVGGLTEGVAATVQASVSLLVANLPVVVAFLFKLHSSPESDFDESDNQEPLHISFVKQKRNPTSTLGLTTTTGSTPIKVDVHGERIHAQVDESRTAVGDGKEHSGVGCRHEDVHDIPDTFELKVLSGSSDSTDILHK</sequence>
<keyword evidence="10" id="KW-1185">Reference proteome</keyword>
<proteinExistence type="inferred from homology"/>
<accession>A0A4S4LRE7</accession>
<feature type="transmembrane region" description="Helical" evidence="7">
    <location>
        <begin position="41"/>
        <end position="61"/>
    </location>
</feature>
<keyword evidence="2 7" id="KW-0812">Transmembrane</keyword>